<name>A0A4R6UWD3_9GAMM</name>
<evidence type="ECO:0000313" key="3">
    <source>
        <dbReference type="Proteomes" id="UP000295375"/>
    </source>
</evidence>
<sequence length="67" mass="7776">MAGFSGIEDEFEVDSGDNAENINVDGRDGKLPPRWRQIEMLREKRELSKLMGSLDDYDYDFDDSEEE</sequence>
<feature type="region of interest" description="Disordered" evidence="1">
    <location>
        <begin position="1"/>
        <end position="29"/>
    </location>
</feature>
<gene>
    <name evidence="2" type="ORF">EV696_102269</name>
</gene>
<dbReference type="EMBL" id="SNYM01000002">
    <property type="protein sequence ID" value="TDQ50586.1"/>
    <property type="molecule type" value="Genomic_DNA"/>
</dbReference>
<proteinExistence type="predicted"/>
<dbReference type="RefSeq" id="WP_133587875.1">
    <property type="nucleotide sequence ID" value="NZ_CP037953.1"/>
</dbReference>
<evidence type="ECO:0000256" key="1">
    <source>
        <dbReference type="SAM" id="MobiDB-lite"/>
    </source>
</evidence>
<dbReference type="Proteomes" id="UP000295375">
    <property type="component" value="Unassembled WGS sequence"/>
</dbReference>
<comment type="caution">
    <text evidence="2">The sequence shown here is derived from an EMBL/GenBank/DDBJ whole genome shotgun (WGS) entry which is preliminary data.</text>
</comment>
<evidence type="ECO:0000313" key="2">
    <source>
        <dbReference type="EMBL" id="TDQ50586.1"/>
    </source>
</evidence>
<evidence type="ECO:0008006" key="4">
    <source>
        <dbReference type="Google" id="ProtNLM"/>
    </source>
</evidence>
<feature type="compositionally biased region" description="Acidic residues" evidence="1">
    <location>
        <begin position="7"/>
        <end position="17"/>
    </location>
</feature>
<protein>
    <recommendedName>
        <fullName evidence="4">DUF3545 domain-containing protein</fullName>
    </recommendedName>
</protein>
<accession>A0A4R6UWD3</accession>
<dbReference type="AlphaFoldDB" id="A0A4R6UWD3"/>
<organism evidence="2 3">
    <name type="scientific">Permianibacter aggregans</name>
    <dbReference type="NCBI Taxonomy" id="1510150"/>
    <lineage>
        <taxon>Bacteria</taxon>
        <taxon>Pseudomonadati</taxon>
        <taxon>Pseudomonadota</taxon>
        <taxon>Gammaproteobacteria</taxon>
        <taxon>Pseudomonadales</taxon>
        <taxon>Pseudomonadaceae</taxon>
        <taxon>Permianibacter</taxon>
    </lineage>
</organism>
<reference evidence="2 3" key="1">
    <citation type="submission" date="2019-03" db="EMBL/GenBank/DDBJ databases">
        <title>Genomic Encyclopedia of Type Strains, Phase IV (KMG-IV): sequencing the most valuable type-strain genomes for metagenomic binning, comparative biology and taxonomic classification.</title>
        <authorList>
            <person name="Goeker M."/>
        </authorList>
    </citation>
    <scope>NUCLEOTIDE SEQUENCE [LARGE SCALE GENOMIC DNA]</scope>
    <source>
        <strain evidence="2 3">DSM 103792</strain>
    </source>
</reference>
<keyword evidence="3" id="KW-1185">Reference proteome</keyword>